<protein>
    <recommendedName>
        <fullName evidence="4">Lacal_2735 family protein</fullName>
    </recommendedName>
</protein>
<evidence type="ECO:0000256" key="1">
    <source>
        <dbReference type="SAM" id="Coils"/>
    </source>
</evidence>
<evidence type="ECO:0000313" key="3">
    <source>
        <dbReference type="Proteomes" id="UP000321275"/>
    </source>
</evidence>
<dbReference type="EMBL" id="BJUK01000082">
    <property type="protein sequence ID" value="GEK49241.1"/>
    <property type="molecule type" value="Genomic_DNA"/>
</dbReference>
<dbReference type="InterPro" id="IPR045493">
    <property type="entry name" value="DUF6435"/>
</dbReference>
<dbReference type="Pfam" id="PF20027">
    <property type="entry name" value="DUF6435"/>
    <property type="match status" value="1"/>
</dbReference>
<organism evidence="2 3">
    <name type="scientific">Bisbaumannia pacifica</name>
    <dbReference type="NCBI Taxonomy" id="77098"/>
    <lineage>
        <taxon>Bacteria</taxon>
        <taxon>Pseudomonadati</taxon>
        <taxon>Pseudomonadota</taxon>
        <taxon>Gammaproteobacteria</taxon>
        <taxon>Oceanospirillales</taxon>
        <taxon>Halomonadaceae</taxon>
        <taxon>Bisbaumannia</taxon>
    </lineage>
</organism>
<gene>
    <name evidence="2" type="ORF">HPA02_35240</name>
</gene>
<sequence length="64" mass="7315">MVNPGGNTMFGLFKRDPSKRLFKAYERKLTEAMEASRNGDMRANARLTEEAEALRQEIQALRQA</sequence>
<accession>A0A510XDW3</accession>
<dbReference type="NCBIfam" id="NF033487">
    <property type="entry name" value="Lacal_2735_fam"/>
    <property type="match status" value="1"/>
</dbReference>
<name>A0A510XDW3_9GAMM</name>
<proteinExistence type="predicted"/>
<evidence type="ECO:0008006" key="4">
    <source>
        <dbReference type="Google" id="ProtNLM"/>
    </source>
</evidence>
<dbReference type="Proteomes" id="UP000321275">
    <property type="component" value="Unassembled WGS sequence"/>
</dbReference>
<dbReference type="AlphaFoldDB" id="A0A510XDW3"/>
<keyword evidence="1" id="KW-0175">Coiled coil</keyword>
<feature type="coiled-coil region" evidence="1">
    <location>
        <begin position="37"/>
        <end position="64"/>
    </location>
</feature>
<keyword evidence="3" id="KW-1185">Reference proteome</keyword>
<reference evidence="2 3" key="1">
    <citation type="submission" date="2019-07" db="EMBL/GenBank/DDBJ databases">
        <title>Whole genome shotgun sequence of Halomonas pacifica NBRC 102220.</title>
        <authorList>
            <person name="Hosoyama A."/>
            <person name="Uohara A."/>
            <person name="Ohji S."/>
            <person name="Ichikawa N."/>
        </authorList>
    </citation>
    <scope>NUCLEOTIDE SEQUENCE [LARGE SCALE GENOMIC DNA]</scope>
    <source>
        <strain evidence="2 3">NBRC 102220</strain>
    </source>
</reference>
<evidence type="ECO:0000313" key="2">
    <source>
        <dbReference type="EMBL" id="GEK49241.1"/>
    </source>
</evidence>
<comment type="caution">
    <text evidence="2">The sequence shown here is derived from an EMBL/GenBank/DDBJ whole genome shotgun (WGS) entry which is preliminary data.</text>
</comment>